<dbReference type="OMA" id="WAYYING"/>
<dbReference type="KEGG" id="scm:SCHCO_02605282"/>
<sequence length="291" mass="31860">MSTPKTSWEDLARLGWPIYDVYKKANAARGGTMNGTGDISLNAGIAAEYQWWSYNTTIGKPYVLGRVPKDITREEVAWSYDNTKNTEDYTDEWTESWTNTNSATLTVTNSASITLSASITIEDVASSGFEFTISTESSSTETKETTHDLSHTWTMTVHPGEKLTLYRVISTVGETVEYGQDFGIADGSLLGTKGDKYAGHYYWGMYVNTLCNAPRGRLDLHGSSKNVTYTFKLVRETKDGKKVATPLPVDAYRTKDGSAAILGKETKWAKDSKAVCGDGTAQVMVAAPGDE</sequence>
<evidence type="ECO:0000313" key="2">
    <source>
        <dbReference type="Proteomes" id="UP000007431"/>
    </source>
</evidence>
<dbReference type="GeneID" id="9594505"/>
<dbReference type="eggNOG" id="ENOG502R10B">
    <property type="taxonomic scope" value="Eukaryota"/>
</dbReference>
<dbReference type="Proteomes" id="UP000007431">
    <property type="component" value="Unassembled WGS sequence"/>
</dbReference>
<proteinExistence type="predicted"/>
<dbReference type="Gene3D" id="2.170.15.10">
    <property type="entry name" value="Proaerolysin, chain A, domain 3"/>
    <property type="match status" value="1"/>
</dbReference>
<dbReference type="AlphaFoldDB" id="D8PSZ1"/>
<dbReference type="VEuPathDB" id="FungiDB:SCHCODRAFT_02605282"/>
<dbReference type="RefSeq" id="XP_003035322.1">
    <property type="nucleotide sequence ID" value="XM_003035276.1"/>
</dbReference>
<keyword evidence="2" id="KW-1185">Reference proteome</keyword>
<protein>
    <submittedName>
        <fullName evidence="1">Cytolysin</fullName>
    </submittedName>
</protein>
<dbReference type="CDD" id="cd20228">
    <property type="entry name" value="PFM_TDP-like"/>
    <property type="match status" value="1"/>
</dbReference>
<dbReference type="InParanoid" id="D8PSZ1"/>
<dbReference type="SUPFAM" id="SSF56973">
    <property type="entry name" value="Aerolisin/ETX pore-forming domain"/>
    <property type="match status" value="1"/>
</dbReference>
<name>D8PSZ1_SCHCM</name>
<dbReference type="HOGENOM" id="CLU_079135_0_0_1"/>
<gene>
    <name evidence="1" type="ORF">SCHCODRAFT_74780</name>
</gene>
<dbReference type="OrthoDB" id="3031013at2759"/>
<accession>D8PSZ1</accession>
<evidence type="ECO:0000313" key="1">
    <source>
        <dbReference type="EMBL" id="EFJ00420.1"/>
    </source>
</evidence>
<dbReference type="EMBL" id="GL377303">
    <property type="protein sequence ID" value="EFJ00420.1"/>
    <property type="molecule type" value="Genomic_DNA"/>
</dbReference>
<reference evidence="1 2" key="1">
    <citation type="journal article" date="2010" name="Nat. Biotechnol.">
        <title>Genome sequence of the model mushroom Schizophyllum commune.</title>
        <authorList>
            <person name="Ohm R.A."/>
            <person name="de Jong J.F."/>
            <person name="Lugones L.G."/>
            <person name="Aerts A."/>
            <person name="Kothe E."/>
            <person name="Stajich J.E."/>
            <person name="de Vries R.P."/>
            <person name="Record E."/>
            <person name="Levasseur A."/>
            <person name="Baker S.E."/>
            <person name="Bartholomew K.A."/>
            <person name="Coutinho P.M."/>
            <person name="Erdmann S."/>
            <person name="Fowler T.J."/>
            <person name="Gathman A.C."/>
            <person name="Lombard V."/>
            <person name="Henrissat B."/>
            <person name="Knabe N."/>
            <person name="Kuees U."/>
            <person name="Lilly W.W."/>
            <person name="Lindquist E."/>
            <person name="Lucas S."/>
            <person name="Magnuson J.K."/>
            <person name="Piumi F."/>
            <person name="Raudaskoski M."/>
            <person name="Salamov A."/>
            <person name="Schmutz J."/>
            <person name="Schwarze F.W.M.R."/>
            <person name="vanKuyk P.A."/>
            <person name="Horton J.S."/>
            <person name="Grigoriev I.V."/>
            <person name="Woesten H.A.B."/>
        </authorList>
    </citation>
    <scope>NUCLEOTIDE SEQUENCE [LARGE SCALE GENOMIC DNA]</scope>
    <source>
        <strain evidence="2">H4-8 / FGSC 9210</strain>
    </source>
</reference>
<organism evidence="2">
    <name type="scientific">Schizophyllum commune (strain H4-8 / FGSC 9210)</name>
    <name type="common">Split gill fungus</name>
    <dbReference type="NCBI Taxonomy" id="578458"/>
    <lineage>
        <taxon>Eukaryota</taxon>
        <taxon>Fungi</taxon>
        <taxon>Dikarya</taxon>
        <taxon>Basidiomycota</taxon>
        <taxon>Agaricomycotina</taxon>
        <taxon>Agaricomycetes</taxon>
        <taxon>Agaricomycetidae</taxon>
        <taxon>Agaricales</taxon>
        <taxon>Schizophyllaceae</taxon>
        <taxon>Schizophyllum</taxon>
    </lineage>
</organism>